<name>A0A370IAB8_9NOCA</name>
<protein>
    <submittedName>
        <fullName evidence="1">Uncharacterized protein</fullName>
    </submittedName>
</protein>
<gene>
    <name evidence="1" type="ORF">DFR76_10254</name>
</gene>
<dbReference type="Proteomes" id="UP000254869">
    <property type="component" value="Unassembled WGS sequence"/>
</dbReference>
<dbReference type="EMBL" id="QQBC01000002">
    <property type="protein sequence ID" value="RDI67657.1"/>
    <property type="molecule type" value="Genomic_DNA"/>
</dbReference>
<keyword evidence="2" id="KW-1185">Reference proteome</keyword>
<comment type="caution">
    <text evidence="1">The sequence shown here is derived from an EMBL/GenBank/DDBJ whole genome shotgun (WGS) entry which is preliminary data.</text>
</comment>
<dbReference type="AlphaFoldDB" id="A0A370IAB8"/>
<organism evidence="1 2">
    <name type="scientific">Nocardia pseudobrasiliensis</name>
    <dbReference type="NCBI Taxonomy" id="45979"/>
    <lineage>
        <taxon>Bacteria</taxon>
        <taxon>Bacillati</taxon>
        <taxon>Actinomycetota</taxon>
        <taxon>Actinomycetes</taxon>
        <taxon>Mycobacteriales</taxon>
        <taxon>Nocardiaceae</taxon>
        <taxon>Nocardia</taxon>
    </lineage>
</organism>
<evidence type="ECO:0000313" key="1">
    <source>
        <dbReference type="EMBL" id="RDI67657.1"/>
    </source>
</evidence>
<accession>A0A370IAB8</accession>
<sequence length="32" mass="3737">MSPFRMLVQTMSAEWQFVATSFESWLSLLLCP</sequence>
<proteinExistence type="predicted"/>
<reference evidence="1 2" key="1">
    <citation type="submission" date="2018-07" db="EMBL/GenBank/DDBJ databases">
        <title>Genomic Encyclopedia of Type Strains, Phase IV (KMG-IV): sequencing the most valuable type-strain genomes for metagenomic binning, comparative biology and taxonomic classification.</title>
        <authorList>
            <person name="Goeker M."/>
        </authorList>
    </citation>
    <scope>NUCLEOTIDE SEQUENCE [LARGE SCALE GENOMIC DNA]</scope>
    <source>
        <strain evidence="1 2">DSM 44290</strain>
    </source>
</reference>
<evidence type="ECO:0000313" key="2">
    <source>
        <dbReference type="Proteomes" id="UP000254869"/>
    </source>
</evidence>